<evidence type="ECO:0000256" key="2">
    <source>
        <dbReference type="ARBA" id="ARBA00022679"/>
    </source>
</evidence>
<dbReference type="InterPro" id="IPR002935">
    <property type="entry name" value="SAM_O-MeTrfase"/>
</dbReference>
<keyword evidence="1 4" id="KW-0489">Methyltransferase</keyword>
<organism evidence="4 5">
    <name type="scientific">Tessaracoccus rhinocerotis</name>
    <dbReference type="NCBI Taxonomy" id="1689449"/>
    <lineage>
        <taxon>Bacteria</taxon>
        <taxon>Bacillati</taxon>
        <taxon>Actinomycetota</taxon>
        <taxon>Actinomycetes</taxon>
        <taxon>Propionibacteriales</taxon>
        <taxon>Propionibacteriaceae</taxon>
        <taxon>Tessaracoccus</taxon>
    </lineage>
</organism>
<evidence type="ECO:0000313" key="5">
    <source>
        <dbReference type="Proteomes" id="UP000317638"/>
    </source>
</evidence>
<comment type="caution">
    <text evidence="4">The sequence shown here is derived from an EMBL/GenBank/DDBJ whole genome shotgun (WGS) entry which is preliminary data.</text>
</comment>
<name>A0A553K015_9ACTN</name>
<dbReference type="PANTHER" id="PTHR10509:SF14">
    <property type="entry name" value="CAFFEOYL-COA O-METHYLTRANSFERASE 3-RELATED"/>
    <property type="match status" value="1"/>
</dbReference>
<keyword evidence="5" id="KW-1185">Reference proteome</keyword>
<dbReference type="PROSITE" id="PS51682">
    <property type="entry name" value="SAM_OMT_I"/>
    <property type="match status" value="1"/>
</dbReference>
<dbReference type="OrthoDB" id="9799672at2"/>
<evidence type="ECO:0000313" key="4">
    <source>
        <dbReference type="EMBL" id="TRY18046.1"/>
    </source>
</evidence>
<sequence>MTAEELWTKLDDYYDSHLVAEDEALIEARRAREVAGLPDIAVATNQGKFIHMLAQLMGARRILEIGTLGGYSTIWLARALPEGGRLVTLEYEPEHARVAEASVARAGLADVVEVRVGAALESLPGLVGEEPFDFFFIDADKVNNPYYLEWTLELGRPGSLVVLDNVVRGGQVVDPDVHAPDVTGTRAAIELIGSHPRLDGVALQTVGAKGWDGFALARILA</sequence>
<dbReference type="AlphaFoldDB" id="A0A553K015"/>
<dbReference type="Pfam" id="PF01596">
    <property type="entry name" value="Methyltransf_3"/>
    <property type="match status" value="1"/>
</dbReference>
<dbReference type="GO" id="GO:0008171">
    <property type="term" value="F:O-methyltransferase activity"/>
    <property type="evidence" value="ECO:0007669"/>
    <property type="project" value="InterPro"/>
</dbReference>
<proteinExistence type="predicted"/>
<gene>
    <name evidence="4" type="ORF">FOJ82_08265</name>
</gene>
<protein>
    <submittedName>
        <fullName evidence="4">O-methyltransferase</fullName>
    </submittedName>
</protein>
<evidence type="ECO:0000256" key="3">
    <source>
        <dbReference type="ARBA" id="ARBA00022691"/>
    </source>
</evidence>
<dbReference type="InterPro" id="IPR050362">
    <property type="entry name" value="Cation-dep_OMT"/>
</dbReference>
<evidence type="ECO:0000256" key="1">
    <source>
        <dbReference type="ARBA" id="ARBA00022603"/>
    </source>
</evidence>
<dbReference type="EMBL" id="VKKG01000003">
    <property type="protein sequence ID" value="TRY18046.1"/>
    <property type="molecule type" value="Genomic_DNA"/>
</dbReference>
<dbReference type="SUPFAM" id="SSF53335">
    <property type="entry name" value="S-adenosyl-L-methionine-dependent methyltransferases"/>
    <property type="match status" value="1"/>
</dbReference>
<dbReference type="PANTHER" id="PTHR10509">
    <property type="entry name" value="O-METHYLTRANSFERASE-RELATED"/>
    <property type="match status" value="1"/>
</dbReference>
<dbReference type="InterPro" id="IPR029063">
    <property type="entry name" value="SAM-dependent_MTases_sf"/>
</dbReference>
<dbReference type="GO" id="GO:0008757">
    <property type="term" value="F:S-adenosylmethionine-dependent methyltransferase activity"/>
    <property type="evidence" value="ECO:0007669"/>
    <property type="project" value="TreeGrafter"/>
</dbReference>
<keyword evidence="2 4" id="KW-0808">Transferase</keyword>
<dbReference type="CDD" id="cd02440">
    <property type="entry name" value="AdoMet_MTases"/>
    <property type="match status" value="1"/>
</dbReference>
<accession>A0A553K015</accession>
<dbReference type="RefSeq" id="WP_143938022.1">
    <property type="nucleotide sequence ID" value="NZ_VKKG01000003.1"/>
</dbReference>
<keyword evidence="3" id="KW-0949">S-adenosyl-L-methionine</keyword>
<dbReference type="Proteomes" id="UP000317638">
    <property type="component" value="Unassembled WGS sequence"/>
</dbReference>
<dbReference type="Gene3D" id="3.40.50.150">
    <property type="entry name" value="Vaccinia Virus protein VP39"/>
    <property type="match status" value="1"/>
</dbReference>
<dbReference type="GO" id="GO:0032259">
    <property type="term" value="P:methylation"/>
    <property type="evidence" value="ECO:0007669"/>
    <property type="project" value="UniProtKB-KW"/>
</dbReference>
<reference evidence="4 5" key="1">
    <citation type="submission" date="2019-07" db="EMBL/GenBank/DDBJ databases">
        <authorList>
            <person name="Zhou L.-Y."/>
        </authorList>
    </citation>
    <scope>NUCLEOTIDE SEQUENCE [LARGE SCALE GENOMIC DNA]</scope>
    <source>
        <strain evidence="4 5">YIM 101269</strain>
    </source>
</reference>